<organism evidence="4">
    <name type="scientific">Mesorhizobium sp. WSM2240</name>
    <dbReference type="NCBI Taxonomy" id="3228851"/>
    <lineage>
        <taxon>Bacteria</taxon>
        <taxon>Pseudomonadati</taxon>
        <taxon>Pseudomonadota</taxon>
        <taxon>Alphaproteobacteria</taxon>
        <taxon>Hyphomicrobiales</taxon>
        <taxon>Phyllobacteriaceae</taxon>
        <taxon>Mesorhizobium</taxon>
    </lineage>
</organism>
<feature type="domain" description="DUF1612" evidence="2">
    <location>
        <begin position="208"/>
        <end position="335"/>
    </location>
</feature>
<name>A0AAU8CZG7_9HYPH</name>
<dbReference type="InterPro" id="IPR048017">
    <property type="entry name" value="Y4cF-like"/>
</dbReference>
<evidence type="ECO:0000259" key="3">
    <source>
        <dbReference type="Pfam" id="PF11972"/>
    </source>
</evidence>
<dbReference type="Pfam" id="PF07756">
    <property type="entry name" value="DUF1612"/>
    <property type="match status" value="1"/>
</dbReference>
<dbReference type="RefSeq" id="WP_353646272.1">
    <property type="nucleotide sequence ID" value="NZ_CP159255.1"/>
</dbReference>
<proteinExistence type="predicted"/>
<dbReference type="EMBL" id="CP159255">
    <property type="protein sequence ID" value="XCG52010.1"/>
    <property type="molecule type" value="Genomic_DNA"/>
</dbReference>
<gene>
    <name evidence="4" type="ORF">ABVK50_28960</name>
</gene>
<keyword evidence="4" id="KW-0614">Plasmid</keyword>
<accession>A0AAU8CZG7</accession>
<protein>
    <submittedName>
        <fullName evidence="4">RHE_PE00001 family protein</fullName>
    </submittedName>
</protein>
<evidence type="ECO:0000259" key="2">
    <source>
        <dbReference type="Pfam" id="PF07756"/>
    </source>
</evidence>
<sequence>MAYHRDDLPLNSLIGPLARADDLLARLDERVAKSPVRDGFVERQNFADAAAALWLDGELVHVEDLVLHDAHMDIRAPTHELTRAHAVLRARRRIFGHKPDWALSKPGLLSLRGREGQGGGSAATAALAGFGSNAAVAAAAGENLADDTGQEEALAEELAEIDALLARSSRLLAGENLAPRAANDPNVDTAGQGANAPENASFDGLGPLIRDLDWDEDQRLADWLAVLDQVRGGTVPTVLGAAIAWEAWETIEPLQHQHWLGNLFTAALLRQRGKVASHLLCLHAGLRIVPRDRRKSPTRTIRLLAVLDAFAEAAAAGLKELDRLTLAKAQMERRLRNRRKSSSLPALIDLVLARPVVSAGLVAAELKISQRAALGLVAELGIREVTGRGRYRAWGFV</sequence>
<dbReference type="Pfam" id="PF11972">
    <property type="entry name" value="HTH_13"/>
    <property type="match status" value="1"/>
</dbReference>
<dbReference type="AlphaFoldDB" id="A0AAU8CZG7"/>
<dbReference type="InterPro" id="IPR011670">
    <property type="entry name" value="DUF1612"/>
</dbReference>
<dbReference type="NCBIfam" id="NF040876">
    <property type="entry name" value="RHE_PE00001_fam"/>
    <property type="match status" value="1"/>
</dbReference>
<reference evidence="4" key="1">
    <citation type="submission" date="2024-06" db="EMBL/GenBank/DDBJ databases">
        <title>Mesorhizobium karijinii sp. nov., a symbiont of the iconic Swainsona formosa from arid Australia.</title>
        <authorList>
            <person name="Hill Y.J."/>
            <person name="Watkin E.L.J."/>
            <person name="O'Hara G.W."/>
            <person name="Terpolilli J."/>
            <person name="Tye M.L."/>
            <person name="Kohlmeier M.G."/>
        </authorList>
    </citation>
    <scope>NUCLEOTIDE SEQUENCE</scope>
    <source>
        <strain evidence="4">WSM2240</strain>
        <plasmid evidence="4">pMk2240B</plasmid>
    </source>
</reference>
<feature type="domain" description="HTH DNA binding" evidence="3">
    <location>
        <begin position="344"/>
        <end position="396"/>
    </location>
</feature>
<evidence type="ECO:0000256" key="1">
    <source>
        <dbReference type="SAM" id="MobiDB-lite"/>
    </source>
</evidence>
<dbReference type="InterPro" id="IPR021068">
    <property type="entry name" value="HTH_DNA-bd"/>
</dbReference>
<geneLocation type="plasmid" evidence="4">
    <name>pMk2240B</name>
</geneLocation>
<evidence type="ECO:0000313" key="4">
    <source>
        <dbReference type="EMBL" id="XCG52010.1"/>
    </source>
</evidence>
<feature type="region of interest" description="Disordered" evidence="1">
    <location>
        <begin position="180"/>
        <end position="200"/>
    </location>
</feature>